<dbReference type="PANTHER" id="PTHR18934:SF99">
    <property type="entry name" value="ATP-DEPENDENT RNA HELICASE DHX37-RELATED"/>
    <property type="match status" value="1"/>
</dbReference>
<feature type="domain" description="Helicase ATP-binding" evidence="6">
    <location>
        <begin position="135"/>
        <end position="298"/>
    </location>
</feature>
<proteinExistence type="predicted"/>
<dbReference type="InterPro" id="IPR011709">
    <property type="entry name" value="DEAD-box_helicase_OB_fold"/>
</dbReference>
<keyword evidence="2" id="KW-0378">Hydrolase</keyword>
<evidence type="ECO:0000259" key="6">
    <source>
        <dbReference type="PROSITE" id="PS51192"/>
    </source>
</evidence>
<reference evidence="8" key="1">
    <citation type="journal article" date="2014" name="Int. J. Syst. Evol. Microbiol.">
        <title>Complete genome sequence of Corynebacterium casei LMG S-19264T (=DSM 44701T), isolated from a smear-ripened cheese.</title>
        <authorList>
            <consortium name="US DOE Joint Genome Institute (JGI-PGF)"/>
            <person name="Walter F."/>
            <person name="Albersmeier A."/>
            <person name="Kalinowski J."/>
            <person name="Ruckert C."/>
        </authorList>
    </citation>
    <scope>NUCLEOTIDE SEQUENCE</scope>
    <source>
        <strain evidence="8">NBRC 112290</strain>
    </source>
</reference>
<accession>A0AA38CWM6</accession>
<feature type="region of interest" description="Disordered" evidence="5">
    <location>
        <begin position="1"/>
        <end position="108"/>
    </location>
</feature>
<dbReference type="Pfam" id="PF00270">
    <property type="entry name" value="DEAD"/>
    <property type="match status" value="1"/>
</dbReference>
<reference evidence="8" key="2">
    <citation type="submission" date="2023-02" db="EMBL/GenBank/DDBJ databases">
        <authorList>
            <person name="Sun Q."/>
            <person name="Mori K."/>
        </authorList>
    </citation>
    <scope>NUCLEOTIDE SEQUENCE</scope>
    <source>
        <strain evidence="8">NBRC 112290</strain>
    </source>
</reference>
<dbReference type="InterPro" id="IPR003593">
    <property type="entry name" value="AAA+_ATPase"/>
</dbReference>
<evidence type="ECO:0000256" key="2">
    <source>
        <dbReference type="ARBA" id="ARBA00022801"/>
    </source>
</evidence>
<dbReference type="PROSITE" id="PS51192">
    <property type="entry name" value="HELICASE_ATP_BIND_1"/>
    <property type="match status" value="1"/>
</dbReference>
<dbReference type="NCBIfam" id="TIGR01967">
    <property type="entry name" value="DEAH_box_HrpA"/>
    <property type="match status" value="1"/>
</dbReference>
<dbReference type="Proteomes" id="UP001157161">
    <property type="component" value="Unassembled WGS sequence"/>
</dbReference>
<dbReference type="SMART" id="SM00847">
    <property type="entry name" value="HA2"/>
    <property type="match status" value="1"/>
</dbReference>
<dbReference type="SMART" id="SM00487">
    <property type="entry name" value="DEXDc"/>
    <property type="match status" value="1"/>
</dbReference>
<evidence type="ECO:0000256" key="5">
    <source>
        <dbReference type="SAM" id="MobiDB-lite"/>
    </source>
</evidence>
<feature type="compositionally biased region" description="Gly residues" evidence="5">
    <location>
        <begin position="1252"/>
        <end position="1263"/>
    </location>
</feature>
<dbReference type="InterPro" id="IPR001650">
    <property type="entry name" value="Helicase_C-like"/>
</dbReference>
<dbReference type="Pfam" id="PF07717">
    <property type="entry name" value="OB_NTP_bind"/>
    <property type="match status" value="1"/>
</dbReference>
<dbReference type="InterPro" id="IPR024590">
    <property type="entry name" value="HrpA_C"/>
</dbReference>
<evidence type="ECO:0008006" key="10">
    <source>
        <dbReference type="Google" id="ProtNLM"/>
    </source>
</evidence>
<dbReference type="InterPro" id="IPR010222">
    <property type="entry name" value="RNA_helicase_HrpA"/>
</dbReference>
<feature type="region of interest" description="Disordered" evidence="5">
    <location>
        <begin position="329"/>
        <end position="394"/>
    </location>
</feature>
<dbReference type="EMBL" id="BSUM01000001">
    <property type="protein sequence ID" value="GMA33312.1"/>
    <property type="molecule type" value="Genomic_DNA"/>
</dbReference>
<evidence type="ECO:0000313" key="9">
    <source>
        <dbReference type="Proteomes" id="UP001157161"/>
    </source>
</evidence>
<dbReference type="SMART" id="SM00382">
    <property type="entry name" value="AAA"/>
    <property type="match status" value="1"/>
</dbReference>
<dbReference type="GO" id="GO:0016787">
    <property type="term" value="F:hydrolase activity"/>
    <property type="evidence" value="ECO:0007669"/>
    <property type="project" value="UniProtKB-KW"/>
</dbReference>
<dbReference type="SMART" id="SM00490">
    <property type="entry name" value="HELICc"/>
    <property type="match status" value="1"/>
</dbReference>
<dbReference type="SUPFAM" id="SSF52540">
    <property type="entry name" value="P-loop containing nucleoside triphosphate hydrolases"/>
    <property type="match status" value="1"/>
</dbReference>
<dbReference type="Gene3D" id="3.40.50.300">
    <property type="entry name" value="P-loop containing nucleotide triphosphate hydrolases"/>
    <property type="match status" value="2"/>
</dbReference>
<comment type="caution">
    <text evidence="8">The sequence shown here is derived from an EMBL/GenBank/DDBJ whole genome shotgun (WGS) entry which is preliminary data.</text>
</comment>
<keyword evidence="4" id="KW-0067">ATP-binding</keyword>
<dbReference type="GO" id="GO:0005524">
    <property type="term" value="F:ATP binding"/>
    <property type="evidence" value="ECO:0007669"/>
    <property type="project" value="UniProtKB-KW"/>
</dbReference>
<evidence type="ECO:0000256" key="4">
    <source>
        <dbReference type="ARBA" id="ARBA00022840"/>
    </source>
</evidence>
<dbReference type="Pfam" id="PF11898">
    <property type="entry name" value="DUF3418"/>
    <property type="match status" value="1"/>
</dbReference>
<feature type="compositionally biased region" description="Gly residues" evidence="5">
    <location>
        <begin position="1196"/>
        <end position="1210"/>
    </location>
</feature>
<gene>
    <name evidence="8" type="ORF">GCM10025875_33040</name>
</gene>
<dbReference type="Pfam" id="PF00271">
    <property type="entry name" value="Helicase_C"/>
    <property type="match status" value="1"/>
</dbReference>
<protein>
    <recommendedName>
        <fullName evidence="10">ATP-dependent helicase HrpA</fullName>
    </recommendedName>
</protein>
<evidence type="ECO:0000256" key="1">
    <source>
        <dbReference type="ARBA" id="ARBA00022741"/>
    </source>
</evidence>
<dbReference type="InterPro" id="IPR014001">
    <property type="entry name" value="Helicase_ATP-bd"/>
</dbReference>
<feature type="compositionally biased region" description="Low complexity" evidence="5">
    <location>
        <begin position="367"/>
        <end position="388"/>
    </location>
</feature>
<dbReference type="CDD" id="cd18791">
    <property type="entry name" value="SF2_C_RHA"/>
    <property type="match status" value="1"/>
</dbReference>
<sequence length="1574" mass="169258">MRDCAGPAWDDGSRDDRRDPAPTDRPEGGTRPTNRGDERGSGDGRTGERRRGGEGRRRPGRGRGRGRDGERRESREGGERTQRSGRDPRSRGAGRGGRSAPRPLTPEQVEARRAAVPAITYPPQLPVTARREDIAAAIRDHQVVVVAGETGSGKTTQIPKICLELGRGVAGTIGHTQPRRIAARAVADRLAEELGGELGGVVGFQVRFTDRVSPTTLVKVMTDGILLAEIQRDPALSRYDTIIVDEAHERSLNIDFILGYLRRLLPQRPDLKVIITSATIDSGRFARHFAQTPDGLVPADPKRAAVGAGADVEPAPVIEVTGRTFPVEIRYRPLTPSSLPLDDGDPTDEDEPGRGARDDGGPGGSPRGTSGRMAARAPRPGSSGPGPRNTEDDLDQPTAIARAVDELAALGPGDILVFCSGEREIRDATDALRESLGTRFTHPGDRSTVPGAIEVLPLYARLSAAEQHRVFESHPYRRVVISTNVAETSLTVPGIRYVVDTGLARISRYSHRTKVQRLPIEPISQASANQRSGRCGRVADGVAIRLYAEEDFAGRAEFTEPEILRTSLASVILQMAELGLGLMEDFPFVEPPEVRAIRDGVNLLTELGAIAVDEKPLGEGQQTSRGVGLTHVGHQLAQLPIDPRLGRMLIEAQRIGCVSEVMVIVAALSVQDVRERPVDRQEQADASHRRFADVSSDFLGLLTLWDYLGDQQSVMGSSAFRRTCRAEFLHFLRVREWQDVHGQLKQLAGAVGIHPERGARIDGEPEAGVVRRRRVDSDGVHTAILAGLLSHIGSWDERKRDYAGARGTRFVPFPGSALARKPPAFVMAAELVETSRLFARTAARIQPEWAEKLAGDTARRTHSEPYWSSKQGAAMCHEKVLLYGVTLVPDRIVPYAKVDLPLAREMFIRNALVDDAWTTHHRFVARNRELRADAVELAERTRRLDLLADDEDLVEFFDERLPEHIATARTFDAWWKDARRETPYLLTYTPDLLAPGAADVDTSGLPETWTQAVAGAGAGGIELPLTYQFAPGQDADGVTVHIPLAVLPRIRPDGFDWLVPALVPELATATIRALPKPVRVQLVPAPDTAAAALERLPDWADVAPAPDGAPTFPQAFARALREVRDVVVPPEAFDGVAEKLPAHLRITFRVVGERGQVLEESRDLRYLQRRLAAQSQAAVQSAVRRALREASSEGAVGSGADGTPGRASGGGREEPESSAAIRDGSARSSRDASLPPGPPSSEDSGSSRPSGGSAGSPGVGSGSAGVTSVGGLTSAGAVEVDVVESWEGLGGRVIPREVATVVGGLEVRGYPALVVEEAASGKRAGRVALRVLSQAELAPASHAAGVRALLLRDLALSESRVTSRWTGREALTLASSPYRTTADLVHDVQAAAVAALTQGVDLGAVRDDVAYRTVRADVRGALEDTVYGVVARVVEALVAHRELEAAVKGATSIALLATLQQIREHAATLVFPGFVAATPPEALRHLVRYLRADGVRLAKAQENPARDATLAWEVQELTDALAVADAPTLTPARRARAAAVRWQIEELRVSLFAQQLGTSAPVSAKRIRKALAEV</sequence>
<dbReference type="Gene3D" id="1.20.120.1080">
    <property type="match status" value="1"/>
</dbReference>
<name>A0AA38CWM6_9MICO</name>
<dbReference type="PANTHER" id="PTHR18934">
    <property type="entry name" value="ATP-DEPENDENT RNA HELICASE"/>
    <property type="match status" value="1"/>
</dbReference>
<evidence type="ECO:0000259" key="7">
    <source>
        <dbReference type="PROSITE" id="PS51194"/>
    </source>
</evidence>
<feature type="region of interest" description="Disordered" evidence="5">
    <location>
        <begin position="1190"/>
        <end position="1267"/>
    </location>
</feature>
<dbReference type="InterPro" id="IPR027417">
    <property type="entry name" value="P-loop_NTPase"/>
</dbReference>
<dbReference type="GO" id="GO:0003724">
    <property type="term" value="F:RNA helicase activity"/>
    <property type="evidence" value="ECO:0007669"/>
    <property type="project" value="InterPro"/>
</dbReference>
<evidence type="ECO:0000256" key="3">
    <source>
        <dbReference type="ARBA" id="ARBA00022806"/>
    </source>
</evidence>
<dbReference type="InterPro" id="IPR007502">
    <property type="entry name" value="Helicase-assoc_dom"/>
</dbReference>
<feature type="domain" description="Helicase C-terminal" evidence="7">
    <location>
        <begin position="399"/>
        <end position="579"/>
    </location>
</feature>
<keyword evidence="1" id="KW-0547">Nucleotide-binding</keyword>
<dbReference type="FunFam" id="1.20.120.1080:FF:000005">
    <property type="entry name" value="ATP-dependent helicase HrpA"/>
    <property type="match status" value="1"/>
</dbReference>
<feature type="compositionally biased region" description="Basic and acidic residues" evidence="5">
    <location>
        <begin position="65"/>
        <end position="90"/>
    </location>
</feature>
<keyword evidence="3" id="KW-0347">Helicase</keyword>
<feature type="compositionally biased region" description="Basic and acidic residues" evidence="5">
    <location>
        <begin position="11"/>
        <end position="57"/>
    </location>
</feature>
<organism evidence="8 9">
    <name type="scientific">Litorihabitans aurantiacus</name>
    <dbReference type="NCBI Taxonomy" id="1930061"/>
    <lineage>
        <taxon>Bacteria</taxon>
        <taxon>Bacillati</taxon>
        <taxon>Actinomycetota</taxon>
        <taxon>Actinomycetes</taxon>
        <taxon>Micrococcales</taxon>
        <taxon>Beutenbergiaceae</taxon>
        <taxon>Litorihabitans</taxon>
    </lineage>
</organism>
<keyword evidence="9" id="KW-1185">Reference proteome</keyword>
<dbReference type="InterPro" id="IPR011545">
    <property type="entry name" value="DEAD/DEAH_box_helicase_dom"/>
</dbReference>
<evidence type="ECO:0000313" key="8">
    <source>
        <dbReference type="EMBL" id="GMA33312.1"/>
    </source>
</evidence>
<dbReference type="GO" id="GO:0003723">
    <property type="term" value="F:RNA binding"/>
    <property type="evidence" value="ECO:0007669"/>
    <property type="project" value="TreeGrafter"/>
</dbReference>
<dbReference type="PROSITE" id="PS51194">
    <property type="entry name" value="HELICASE_CTER"/>
    <property type="match status" value="1"/>
</dbReference>
<feature type="compositionally biased region" description="Acidic residues" evidence="5">
    <location>
        <begin position="342"/>
        <end position="351"/>
    </location>
</feature>
<feature type="compositionally biased region" description="Low complexity" evidence="5">
    <location>
        <begin position="1231"/>
        <end position="1251"/>
    </location>
</feature>
<dbReference type="Pfam" id="PF21010">
    <property type="entry name" value="HA2_C"/>
    <property type="match status" value="1"/>
</dbReference>